<dbReference type="Gene3D" id="1.10.599.10">
    <property type="entry name" value="Aldehyde Ferredoxin Oxidoreductase Protein, subunit A, domain 3"/>
    <property type="match status" value="1"/>
</dbReference>
<dbReference type="PANTHER" id="PTHR30038">
    <property type="entry name" value="ALDEHYDE FERREDOXIN OXIDOREDUCTASE"/>
    <property type="match status" value="1"/>
</dbReference>
<dbReference type="EMBL" id="BARS01031217">
    <property type="protein sequence ID" value="GAG28180.1"/>
    <property type="molecule type" value="Genomic_DNA"/>
</dbReference>
<dbReference type="GO" id="GO:0051536">
    <property type="term" value="F:iron-sulfur cluster binding"/>
    <property type="evidence" value="ECO:0007669"/>
    <property type="project" value="InterPro"/>
</dbReference>
<dbReference type="InterPro" id="IPR036021">
    <property type="entry name" value="Tungsten_al_ferr_oxy-like_C"/>
</dbReference>
<dbReference type="AlphaFoldDB" id="X0WBZ8"/>
<evidence type="ECO:0000259" key="1">
    <source>
        <dbReference type="Pfam" id="PF01314"/>
    </source>
</evidence>
<dbReference type="GO" id="GO:0009055">
    <property type="term" value="F:electron transfer activity"/>
    <property type="evidence" value="ECO:0007669"/>
    <property type="project" value="InterPro"/>
</dbReference>
<proteinExistence type="predicted"/>
<name>X0WBZ8_9ZZZZ</name>
<reference evidence="2" key="1">
    <citation type="journal article" date="2014" name="Front. Microbiol.">
        <title>High frequency of phylogenetically diverse reductive dehalogenase-homologous genes in deep subseafloor sedimentary metagenomes.</title>
        <authorList>
            <person name="Kawai M."/>
            <person name="Futagami T."/>
            <person name="Toyoda A."/>
            <person name="Takaki Y."/>
            <person name="Nishi S."/>
            <person name="Hori S."/>
            <person name="Arai W."/>
            <person name="Tsubouchi T."/>
            <person name="Morono Y."/>
            <person name="Uchiyama I."/>
            <person name="Ito T."/>
            <person name="Fujiyama A."/>
            <person name="Inagaki F."/>
            <person name="Takami H."/>
        </authorList>
    </citation>
    <scope>NUCLEOTIDE SEQUENCE</scope>
    <source>
        <strain evidence="2">Expedition CK06-06</strain>
    </source>
</reference>
<dbReference type="InterPro" id="IPR051919">
    <property type="entry name" value="W-dependent_AOR"/>
</dbReference>
<dbReference type="GO" id="GO:0016625">
    <property type="term" value="F:oxidoreductase activity, acting on the aldehyde or oxo group of donors, iron-sulfur protein as acceptor"/>
    <property type="evidence" value="ECO:0007669"/>
    <property type="project" value="InterPro"/>
</dbReference>
<feature type="domain" description="Aldehyde ferredoxin oxidoreductase C-terminal" evidence="1">
    <location>
        <begin position="1"/>
        <end position="136"/>
    </location>
</feature>
<feature type="non-terminal residue" evidence="2">
    <location>
        <position position="1"/>
    </location>
</feature>
<dbReference type="InterPro" id="IPR013985">
    <property type="entry name" value="Ald_Fedxn_OxRdtase_dom3"/>
</dbReference>
<evidence type="ECO:0000313" key="2">
    <source>
        <dbReference type="EMBL" id="GAG28180.1"/>
    </source>
</evidence>
<gene>
    <name evidence="2" type="ORF">S01H1_48604</name>
</gene>
<dbReference type="InterPro" id="IPR001203">
    <property type="entry name" value="OxRdtase_Ald_Fedxn_C"/>
</dbReference>
<sequence>KTDPLVTDGKAGLVKAFQDATAAVDSSGLCIFTTFAWTLDDIAPQIDGALPGEWSVDKLLEVGERVWNLERQYNLQAGFTAKDDTLPKRLLKDAAKTGPAKGLVAGLDKMLPEYYQLRGWTKEGVPTNETLSRLAL</sequence>
<protein>
    <recommendedName>
        <fullName evidence="1">Aldehyde ferredoxin oxidoreductase C-terminal domain-containing protein</fullName>
    </recommendedName>
</protein>
<dbReference type="SUPFAM" id="SSF48310">
    <property type="entry name" value="Aldehyde ferredoxin oxidoreductase, C-terminal domains"/>
    <property type="match status" value="1"/>
</dbReference>
<comment type="caution">
    <text evidence="2">The sequence shown here is derived from an EMBL/GenBank/DDBJ whole genome shotgun (WGS) entry which is preliminary data.</text>
</comment>
<organism evidence="2">
    <name type="scientific">marine sediment metagenome</name>
    <dbReference type="NCBI Taxonomy" id="412755"/>
    <lineage>
        <taxon>unclassified sequences</taxon>
        <taxon>metagenomes</taxon>
        <taxon>ecological metagenomes</taxon>
    </lineage>
</organism>
<dbReference type="Pfam" id="PF01314">
    <property type="entry name" value="AFOR_C"/>
    <property type="match status" value="1"/>
</dbReference>
<dbReference type="PANTHER" id="PTHR30038:SF0">
    <property type="entry name" value="TUNGSTEN-CONTAINING ALDEHYDE FERREDOXIN OXIDOREDUCTASE"/>
    <property type="match status" value="1"/>
</dbReference>
<accession>X0WBZ8</accession>